<dbReference type="EMBL" id="JAYERP010000001">
    <property type="protein sequence ID" value="MEA3570344.1"/>
    <property type="molecule type" value="Genomic_DNA"/>
</dbReference>
<evidence type="ECO:0000313" key="6">
    <source>
        <dbReference type="EMBL" id="MEA3570344.1"/>
    </source>
</evidence>
<evidence type="ECO:0000256" key="2">
    <source>
        <dbReference type="ARBA" id="ARBA00024438"/>
    </source>
</evidence>
<dbReference type="Gene3D" id="1.10.10.1320">
    <property type="entry name" value="Anti-sigma factor, zinc-finger domain"/>
    <property type="match status" value="1"/>
</dbReference>
<keyword evidence="4" id="KW-1133">Transmembrane helix</keyword>
<name>A0ABU5PK67_9BACL</name>
<dbReference type="InterPro" id="IPR027383">
    <property type="entry name" value="Znf_put"/>
</dbReference>
<evidence type="ECO:0000256" key="1">
    <source>
        <dbReference type="ARBA" id="ARBA00024353"/>
    </source>
</evidence>
<feature type="domain" description="Putative zinc-finger" evidence="5">
    <location>
        <begin position="3"/>
        <end position="37"/>
    </location>
</feature>
<evidence type="ECO:0000313" key="7">
    <source>
        <dbReference type="Proteomes" id="UP001292216"/>
    </source>
</evidence>
<feature type="transmembrane region" description="Helical" evidence="4">
    <location>
        <begin position="126"/>
        <end position="145"/>
    </location>
</feature>
<keyword evidence="4" id="KW-0812">Transmembrane</keyword>
<gene>
    <name evidence="6" type="ORF">U9M73_10065</name>
</gene>
<dbReference type="Proteomes" id="UP001292216">
    <property type="component" value="Unassembled WGS sequence"/>
</dbReference>
<proteinExistence type="inferred from homology"/>
<comment type="similarity">
    <text evidence="1">Belongs to the zinc-associated anti-sigma factor (ZAS) superfamily. Anti-sigma-W factor family.</text>
</comment>
<dbReference type="RefSeq" id="WP_323077163.1">
    <property type="nucleotide sequence ID" value="NZ_CBCSKM010000004.1"/>
</dbReference>
<evidence type="ECO:0000259" key="5">
    <source>
        <dbReference type="Pfam" id="PF13490"/>
    </source>
</evidence>
<sequence>MKCPEAVEWMHRYLDHDLNDEETSLLFEHMRSCEECAETFALLRKLSAQLEELPKVVPNYSLVDAILPQLDEIDRARREGGSAAEEIVLPMTAVQRDADAGQGGMLPSRRSLRRPDAGAGMRRSRIYRYGALGVAAVLILGVFIYKYEPRTVSDAEIAMDTALESANEQSSAANSADDAAGNARLFSDDTNTGEPETGDLDTPVSKDVVPPTEDSNTGGAQDRIAPGNAPDTGSPAVTPGNPGAGDKAPSEPNQGKNHSSGSPSVPNGGSDKAPVQEPTSPEAGNSDPAGDTQAPDNLEYPIADQQMLIDDLREKFGIASFNIWTSPDGAFEAEFKDGHLYVYRLEAEERKLVADQVIDGNWVDGSWSEAGHVFTYETEIEGTPAVHTIDAEKAATDAAKGTQP</sequence>
<feature type="compositionally biased region" description="Low complexity" evidence="3">
    <location>
        <begin position="168"/>
        <end position="183"/>
    </location>
</feature>
<evidence type="ECO:0000256" key="3">
    <source>
        <dbReference type="SAM" id="MobiDB-lite"/>
    </source>
</evidence>
<comment type="caution">
    <text evidence="6">The sequence shown here is derived from an EMBL/GenBank/DDBJ whole genome shotgun (WGS) entry which is preliminary data.</text>
</comment>
<evidence type="ECO:0000256" key="4">
    <source>
        <dbReference type="SAM" id="Phobius"/>
    </source>
</evidence>
<keyword evidence="4" id="KW-0472">Membrane</keyword>
<organism evidence="6 7">
    <name type="scientific">Paenibacillus phoenicis</name>
    <dbReference type="NCBI Taxonomy" id="554117"/>
    <lineage>
        <taxon>Bacteria</taxon>
        <taxon>Bacillati</taxon>
        <taxon>Bacillota</taxon>
        <taxon>Bacilli</taxon>
        <taxon>Bacillales</taxon>
        <taxon>Paenibacillaceae</taxon>
        <taxon>Paenibacillus</taxon>
    </lineage>
</organism>
<keyword evidence="7" id="KW-1185">Reference proteome</keyword>
<reference evidence="6 7" key="1">
    <citation type="submission" date="2023-12" db="EMBL/GenBank/DDBJ databases">
        <title>Whole genome sequencing of Paenibacillus phoenicis isolated from the Phoenix Mars Lander spacecraft assembly facility.</title>
        <authorList>
            <person name="Garcia A."/>
            <person name="Venkateswaran K."/>
        </authorList>
    </citation>
    <scope>NUCLEOTIDE SEQUENCE [LARGE SCALE GENOMIC DNA]</scope>
    <source>
        <strain evidence="6 7">3PO2SA</strain>
    </source>
</reference>
<dbReference type="Pfam" id="PF13490">
    <property type="entry name" value="zf-HC2"/>
    <property type="match status" value="1"/>
</dbReference>
<feature type="compositionally biased region" description="Low complexity" evidence="3">
    <location>
        <begin position="259"/>
        <end position="270"/>
    </location>
</feature>
<protein>
    <recommendedName>
        <fullName evidence="2">Anti-sigma-W factor RsiW</fullName>
    </recommendedName>
</protein>
<accession>A0ABU5PK67</accession>
<dbReference type="InterPro" id="IPR041916">
    <property type="entry name" value="Anti_sigma_zinc_sf"/>
</dbReference>
<feature type="region of interest" description="Disordered" evidence="3">
    <location>
        <begin position="168"/>
        <end position="297"/>
    </location>
</feature>